<dbReference type="InterPro" id="IPR011009">
    <property type="entry name" value="Kinase-like_dom_sf"/>
</dbReference>
<feature type="compositionally biased region" description="Low complexity" evidence="1">
    <location>
        <begin position="535"/>
        <end position="546"/>
    </location>
</feature>
<feature type="compositionally biased region" description="Polar residues" evidence="1">
    <location>
        <begin position="453"/>
        <end position="463"/>
    </location>
</feature>
<feature type="compositionally biased region" description="Low complexity" evidence="1">
    <location>
        <begin position="380"/>
        <end position="395"/>
    </location>
</feature>
<evidence type="ECO:0000313" key="3">
    <source>
        <dbReference type="EMBL" id="SAI69873.1"/>
    </source>
</evidence>
<gene>
    <name evidence="3" type="ORF">SAMEA3906486_02760</name>
</gene>
<accession>A0A157SI54</accession>
<dbReference type="Gene3D" id="1.10.510.10">
    <property type="entry name" value="Transferase(Phosphotransferase) domain 1"/>
    <property type="match status" value="1"/>
</dbReference>
<keyword evidence="4" id="KW-1185">Reference proteome</keyword>
<dbReference type="Proteomes" id="UP000076848">
    <property type="component" value="Unassembled WGS sequence"/>
</dbReference>
<organism evidence="3 4">
    <name type="scientific">Bordetella ansorpii</name>
    <dbReference type="NCBI Taxonomy" id="288768"/>
    <lineage>
        <taxon>Bacteria</taxon>
        <taxon>Pseudomonadati</taxon>
        <taxon>Pseudomonadota</taxon>
        <taxon>Betaproteobacteria</taxon>
        <taxon>Burkholderiales</taxon>
        <taxon>Alcaligenaceae</taxon>
        <taxon>Bordetella</taxon>
    </lineage>
</organism>
<feature type="compositionally biased region" description="Pro residues" evidence="1">
    <location>
        <begin position="262"/>
        <end position="314"/>
    </location>
</feature>
<keyword evidence="2" id="KW-0472">Membrane</keyword>
<evidence type="ECO:0000313" key="4">
    <source>
        <dbReference type="Proteomes" id="UP000076848"/>
    </source>
</evidence>
<feature type="compositionally biased region" description="Low complexity" evidence="1">
    <location>
        <begin position="470"/>
        <end position="482"/>
    </location>
</feature>
<keyword evidence="2" id="KW-0812">Transmembrane</keyword>
<evidence type="ECO:0000256" key="2">
    <source>
        <dbReference type="SAM" id="Phobius"/>
    </source>
</evidence>
<dbReference type="SUPFAM" id="SSF56112">
    <property type="entry name" value="Protein kinase-like (PK-like)"/>
    <property type="match status" value="1"/>
</dbReference>
<keyword evidence="2" id="KW-1133">Transmembrane helix</keyword>
<dbReference type="EMBL" id="FKIF01000006">
    <property type="protein sequence ID" value="SAI69873.1"/>
    <property type="molecule type" value="Genomic_DNA"/>
</dbReference>
<dbReference type="AlphaFoldDB" id="A0A157SI54"/>
<protein>
    <submittedName>
        <fullName evidence="3">Membrane protein</fullName>
    </submittedName>
</protein>
<dbReference type="OrthoDB" id="9801841at2"/>
<feature type="compositionally biased region" description="Low complexity" evidence="1">
    <location>
        <begin position="416"/>
        <end position="437"/>
    </location>
</feature>
<feature type="region of interest" description="Disordered" evidence="1">
    <location>
        <begin position="380"/>
        <end position="555"/>
    </location>
</feature>
<feature type="transmembrane region" description="Helical" evidence="2">
    <location>
        <begin position="351"/>
        <end position="371"/>
    </location>
</feature>
<sequence>MNQYQAGAPGRELDAAPGAPQPLSSLPEFTHGGTPTERIGRVLADLIAELSPLHAGWRVHGGIALGTVGVDRDGRAHLLTGPASPTANAESAARAPGYAAFEQYTDDPQNPCGPWTDVYALCALGYALATGEPPPPALQRCVRDDYVPLAQRMQDPASAGFAQAIDAGLALDHRVRPGTLDQLLQRLGARATPVAAIAPLPTAVAAPAAAPVAPPPMAAPIAPAAPAPAVPAASPFAPAAEPAPAVPTPVAAPPLAERIAPAPAPAPAAPSPAPVVPAPAPRAMPDPFPEPIPEPFPEPIPEPIPEPAPVPVPPVAAESAARRGQAGEARGASDLAPSEPGRQAAKPPARVSWVMVLVVLVVIGCAVFFWMRMQGGEAPLTAGSAGTSSTPTQTGNAPLSLTDGTPPPPRAPQPSAPSSSGNAPVPAGAPGAAAPSAGTPPPTGGAPTDPYASNGSSLAQGNGQVPPPSSTAAPGTAAGVPPMTAQPGTPGNGASAGVTPGAAQPPTPGASVADGALSSPNAATPQPGAAGGVPGTVQPTTGTATGSATDPVGAATATTDALAAAAADTPPKPATGTVNLNISPWGEVLVDGRSRGVSPPLRSLTLPAGKHTITVRNPASSDYQVSIDLSEGRSASVSHKFE</sequence>
<proteinExistence type="predicted"/>
<feature type="region of interest" description="Disordered" evidence="1">
    <location>
        <begin position="261"/>
        <end position="348"/>
    </location>
</feature>
<feature type="compositionally biased region" description="Pro residues" evidence="1">
    <location>
        <begin position="405"/>
        <end position="415"/>
    </location>
</feature>
<feature type="compositionally biased region" description="Low complexity" evidence="1">
    <location>
        <begin position="315"/>
        <end position="333"/>
    </location>
</feature>
<dbReference type="RefSeq" id="WP_066127878.1">
    <property type="nucleotide sequence ID" value="NZ_FKIF01000006.1"/>
</dbReference>
<feature type="region of interest" description="Disordered" evidence="1">
    <location>
        <begin position="1"/>
        <end position="35"/>
    </location>
</feature>
<reference evidence="3 4" key="1">
    <citation type="submission" date="2016-04" db="EMBL/GenBank/DDBJ databases">
        <authorList>
            <consortium name="Pathogen Informatics"/>
        </authorList>
    </citation>
    <scope>NUCLEOTIDE SEQUENCE [LARGE SCALE GENOMIC DNA]</scope>
    <source>
        <strain evidence="3 4">H050680373</strain>
    </source>
</reference>
<dbReference type="STRING" id="288768.SAMEA3906486_02760"/>
<name>A0A157SI54_9BORD</name>
<evidence type="ECO:0000256" key="1">
    <source>
        <dbReference type="SAM" id="MobiDB-lite"/>
    </source>
</evidence>